<dbReference type="RefSeq" id="WP_010660545.1">
    <property type="nucleotide sequence ID" value="NZ_CP064062.1"/>
</dbReference>
<dbReference type="Proteomes" id="UP000642265">
    <property type="component" value="Unassembled WGS sequence"/>
</dbReference>
<protein>
    <recommendedName>
        <fullName evidence="4">Organic solvent tolerance-like N-terminal domain-containing protein</fullName>
    </recommendedName>
</protein>
<comment type="caution">
    <text evidence="2">The sequence shown here is derived from an EMBL/GenBank/DDBJ whole genome shotgun (WGS) entry which is preliminary data.</text>
</comment>
<evidence type="ECO:0000313" key="3">
    <source>
        <dbReference type="Proteomes" id="UP000642265"/>
    </source>
</evidence>
<proteinExistence type="predicted"/>
<dbReference type="GeneID" id="61314304"/>
<accession>A0A8I0N5W3</accession>
<dbReference type="EMBL" id="JACZKO010000040">
    <property type="protein sequence ID" value="MBE0562187.1"/>
    <property type="molecule type" value="Genomic_DNA"/>
</dbReference>
<dbReference type="AlphaFoldDB" id="A0A8I0N5W3"/>
<feature type="chain" id="PRO_5034348241" description="Organic solvent tolerance-like N-terminal domain-containing protein" evidence="1">
    <location>
        <begin position="21"/>
        <end position="90"/>
    </location>
</feature>
<keyword evidence="1" id="KW-0732">Signal</keyword>
<reference evidence="2" key="1">
    <citation type="submission" date="2020-09" db="EMBL/GenBank/DDBJ databases">
        <authorList>
            <person name="Dalcin Martins P."/>
        </authorList>
    </citation>
    <scope>NUCLEOTIDE SEQUENCE</scope>
    <source>
        <strain evidence="2">MAG47</strain>
    </source>
</reference>
<evidence type="ECO:0008006" key="4">
    <source>
        <dbReference type="Google" id="ProtNLM"/>
    </source>
</evidence>
<organism evidence="2 3">
    <name type="scientific">Brucella anthropi</name>
    <name type="common">Ochrobactrum anthropi</name>
    <dbReference type="NCBI Taxonomy" id="529"/>
    <lineage>
        <taxon>Bacteria</taxon>
        <taxon>Pseudomonadati</taxon>
        <taxon>Pseudomonadota</taxon>
        <taxon>Alphaproteobacteria</taxon>
        <taxon>Hyphomicrobiales</taxon>
        <taxon>Brucellaceae</taxon>
        <taxon>Brucella/Ochrobactrum group</taxon>
        <taxon>Brucella</taxon>
    </lineage>
</organism>
<reference evidence="2" key="2">
    <citation type="submission" date="2020-10" db="EMBL/GenBank/DDBJ databases">
        <title>Enrichment of novel Verrucomicrobia, Bacteroidetes and Krumholzibacteria in an oxygen-limited, methane- and iron-fed bioreactor inoculated with Bothnian Sea sediments.</title>
        <authorList>
            <person name="Martins P.D."/>
            <person name="de Jong A."/>
            <person name="Lenstra W.K."/>
            <person name="van Helmond N.A.G.M."/>
            <person name="Slomp C.P."/>
            <person name="Jetten M.S.M."/>
            <person name="Welte C.U."/>
            <person name="Rasigraf O."/>
        </authorList>
    </citation>
    <scope>NUCLEOTIDE SEQUENCE</scope>
    <source>
        <strain evidence="2">MAG47</strain>
    </source>
</reference>
<sequence>MQIYGYAIFTSLILASGSFAANAAPKQVTDPGFTINADKLEKVTDNHMKASGNVSIKIDNTEIKSNKMDIQFHPDKLELSDGKFKATIEK</sequence>
<feature type="signal peptide" evidence="1">
    <location>
        <begin position="1"/>
        <end position="20"/>
    </location>
</feature>
<gene>
    <name evidence="2" type="ORF">IH622_15395</name>
</gene>
<evidence type="ECO:0000256" key="1">
    <source>
        <dbReference type="SAM" id="SignalP"/>
    </source>
</evidence>
<evidence type="ECO:0000313" key="2">
    <source>
        <dbReference type="EMBL" id="MBE0562187.1"/>
    </source>
</evidence>
<name>A0A8I0N5W3_BRUAN</name>